<feature type="compositionally biased region" description="Basic residues" evidence="1">
    <location>
        <begin position="59"/>
        <end position="70"/>
    </location>
</feature>
<evidence type="ECO:0000313" key="2">
    <source>
        <dbReference type="EMBL" id="KAL0118370.1"/>
    </source>
</evidence>
<name>A0AAW2FT27_9HYME</name>
<accession>A0AAW2FT27</accession>
<organism evidence="2 3">
    <name type="scientific">Cardiocondyla obscurior</name>
    <dbReference type="NCBI Taxonomy" id="286306"/>
    <lineage>
        <taxon>Eukaryota</taxon>
        <taxon>Metazoa</taxon>
        <taxon>Ecdysozoa</taxon>
        <taxon>Arthropoda</taxon>
        <taxon>Hexapoda</taxon>
        <taxon>Insecta</taxon>
        <taxon>Pterygota</taxon>
        <taxon>Neoptera</taxon>
        <taxon>Endopterygota</taxon>
        <taxon>Hymenoptera</taxon>
        <taxon>Apocrita</taxon>
        <taxon>Aculeata</taxon>
        <taxon>Formicoidea</taxon>
        <taxon>Formicidae</taxon>
        <taxon>Myrmicinae</taxon>
        <taxon>Cardiocondyla</taxon>
    </lineage>
</organism>
<dbReference type="EMBL" id="JADYXP020000008">
    <property type="protein sequence ID" value="KAL0118370.1"/>
    <property type="molecule type" value="Genomic_DNA"/>
</dbReference>
<proteinExistence type="predicted"/>
<gene>
    <name evidence="2" type="ORF">PUN28_009193</name>
</gene>
<comment type="caution">
    <text evidence="2">The sequence shown here is derived from an EMBL/GenBank/DDBJ whole genome shotgun (WGS) entry which is preliminary data.</text>
</comment>
<dbReference type="Proteomes" id="UP001430953">
    <property type="component" value="Unassembled WGS sequence"/>
</dbReference>
<sequence>MRISSTKKKKRKKLANADKRVIKWHLKPKWEECFISVKQKITFVFQLSNKATAAERWRNAGRQKRERRRGRANESFNSRRGRGFTIRNTREK</sequence>
<feature type="region of interest" description="Disordered" evidence="1">
    <location>
        <begin position="56"/>
        <end position="92"/>
    </location>
</feature>
<evidence type="ECO:0000313" key="3">
    <source>
        <dbReference type="Proteomes" id="UP001430953"/>
    </source>
</evidence>
<evidence type="ECO:0000256" key="1">
    <source>
        <dbReference type="SAM" id="MobiDB-lite"/>
    </source>
</evidence>
<reference evidence="2 3" key="1">
    <citation type="submission" date="2023-03" db="EMBL/GenBank/DDBJ databases">
        <title>High recombination rates correlate with genetic variation in Cardiocondyla obscurior ants.</title>
        <authorList>
            <person name="Errbii M."/>
        </authorList>
    </citation>
    <scope>NUCLEOTIDE SEQUENCE [LARGE SCALE GENOMIC DNA]</scope>
    <source>
        <strain evidence="2">Alpha-2009</strain>
        <tissue evidence="2">Whole body</tissue>
    </source>
</reference>
<protein>
    <submittedName>
        <fullName evidence="2">Uncharacterized protein</fullName>
    </submittedName>
</protein>
<dbReference type="AlphaFoldDB" id="A0AAW2FT27"/>
<keyword evidence="3" id="KW-1185">Reference proteome</keyword>